<dbReference type="InterPro" id="IPR011059">
    <property type="entry name" value="Metal-dep_hydrolase_composite"/>
</dbReference>
<evidence type="ECO:0000313" key="3">
    <source>
        <dbReference type="Proteomes" id="UP001365405"/>
    </source>
</evidence>
<dbReference type="PANTHER" id="PTHR11647">
    <property type="entry name" value="HYDRANTOINASE/DIHYDROPYRIMIDINASE FAMILY MEMBER"/>
    <property type="match status" value="1"/>
</dbReference>
<evidence type="ECO:0000259" key="1">
    <source>
        <dbReference type="Pfam" id="PF07969"/>
    </source>
</evidence>
<feature type="domain" description="Amidohydrolase 3" evidence="1">
    <location>
        <begin position="51"/>
        <end position="545"/>
    </location>
</feature>
<dbReference type="Gene3D" id="3.20.20.140">
    <property type="entry name" value="Metal-dependent hydrolases"/>
    <property type="match status" value="2"/>
</dbReference>
<dbReference type="Pfam" id="PF07969">
    <property type="entry name" value="Amidohydro_3"/>
    <property type="match status" value="1"/>
</dbReference>
<proteinExistence type="predicted"/>
<dbReference type="InterPro" id="IPR013108">
    <property type="entry name" value="Amidohydro_3"/>
</dbReference>
<dbReference type="PANTHER" id="PTHR11647:SF1">
    <property type="entry name" value="COLLAPSIN RESPONSE MEDIATOR PROTEIN"/>
    <property type="match status" value="1"/>
</dbReference>
<organism evidence="2 3">
    <name type="scientific">Pseudaquabacterium inlustre</name>
    <dbReference type="NCBI Taxonomy" id="2984192"/>
    <lineage>
        <taxon>Bacteria</taxon>
        <taxon>Pseudomonadati</taxon>
        <taxon>Pseudomonadota</taxon>
        <taxon>Betaproteobacteria</taxon>
        <taxon>Burkholderiales</taxon>
        <taxon>Sphaerotilaceae</taxon>
        <taxon>Pseudaquabacterium</taxon>
    </lineage>
</organism>
<dbReference type="InterPro" id="IPR050378">
    <property type="entry name" value="Metallo-dep_Hydrolases_sf"/>
</dbReference>
<dbReference type="EMBL" id="JBBUTH010000010">
    <property type="protein sequence ID" value="MEK8052990.1"/>
    <property type="molecule type" value="Genomic_DNA"/>
</dbReference>
<accession>A0ABU9CME1</accession>
<protein>
    <submittedName>
        <fullName evidence="2">Amidohydrolase family protein</fullName>
    </submittedName>
</protein>
<dbReference type="RefSeq" id="WP_341412723.1">
    <property type="nucleotide sequence ID" value="NZ_JBBUTH010000010.1"/>
</dbReference>
<evidence type="ECO:0000313" key="2">
    <source>
        <dbReference type="EMBL" id="MEK8052990.1"/>
    </source>
</evidence>
<sequence length="560" mass="60489">MSEPVQLIIRQARIVDGSGAPAYDGELAVAGDRIAAVGPRGSVPAVPGATELDAGGRVLAPGFIDIHTHYDPQLCWDRLATPTPEHGVTSIVMGNCSIGMAPVRPGHRRKLVSLFGSVEDMESALLERTVPFAWESVAEYLAWQGRELGPNVGVLVGHAVLRLYVMGDAAQQRAATDDEIARMAALLEEALRAGALGLSFSFAHLDEAGHELPCHHADRRERLALLQAIARAGRGVVEVAPQLLNPDEGLRQLDEFGALSLETGVMVSLSPLLQSRGRREAWRELLARFEHWQARGAKLFAQTQVRPLDFTIRLSQGSAILAKMPGWRALLDLPVAERVRRFSDEAVRQALQLEIDTAPGMAGLAGTFVVKRAMGPANRALEGRRVREIAEERGRSFTDTLLDIALADGLETEFNQAVAHTDAAIVGDLLDHPAVHIGSADAGAHITQFSGAGDSGLLFERYVRERGRLTLERAVQRLTSDLAGAWGLRQRGALRPGWFADLVLFDAATIGRGEEVWADDLPGGSGRYVRGARGIEAVWVNGQLLVEGGRYTDARPGRIV</sequence>
<comment type="caution">
    <text evidence="2">The sequence shown here is derived from an EMBL/GenBank/DDBJ whole genome shotgun (WGS) entry which is preliminary data.</text>
</comment>
<reference evidence="2 3" key="1">
    <citation type="submission" date="2024-04" db="EMBL/GenBank/DDBJ databases">
        <title>Novel species of the genus Ideonella isolated from streams.</title>
        <authorList>
            <person name="Lu H."/>
        </authorList>
    </citation>
    <scope>NUCLEOTIDE SEQUENCE [LARGE SCALE GENOMIC DNA]</scope>
    <source>
        <strain evidence="2 3">DXS22W</strain>
    </source>
</reference>
<dbReference type="InterPro" id="IPR032466">
    <property type="entry name" value="Metal_Hydrolase"/>
</dbReference>
<dbReference type="Proteomes" id="UP001365405">
    <property type="component" value="Unassembled WGS sequence"/>
</dbReference>
<gene>
    <name evidence="2" type="ORF">AACH10_22245</name>
</gene>
<name>A0ABU9CME1_9BURK</name>
<keyword evidence="3" id="KW-1185">Reference proteome</keyword>
<dbReference type="SUPFAM" id="SSF51338">
    <property type="entry name" value="Composite domain of metallo-dependent hydrolases"/>
    <property type="match status" value="1"/>
</dbReference>
<dbReference type="SUPFAM" id="SSF51556">
    <property type="entry name" value="Metallo-dependent hydrolases"/>
    <property type="match status" value="1"/>
</dbReference>